<dbReference type="NCBIfam" id="NF004846">
    <property type="entry name" value="PRK06197.1"/>
    <property type="match status" value="1"/>
</dbReference>
<comment type="caution">
    <text evidence="4">The sequence shown here is derived from an EMBL/GenBank/DDBJ whole genome shotgun (WGS) entry which is preliminary data.</text>
</comment>
<evidence type="ECO:0000256" key="1">
    <source>
        <dbReference type="ARBA" id="ARBA00006484"/>
    </source>
</evidence>
<comment type="similarity">
    <text evidence="1">Belongs to the short-chain dehydrogenases/reductases (SDR) family.</text>
</comment>
<dbReference type="GO" id="GO:0016491">
    <property type="term" value="F:oxidoreductase activity"/>
    <property type="evidence" value="ECO:0007669"/>
    <property type="project" value="UniProtKB-KW"/>
</dbReference>
<dbReference type="CDD" id="cd05327">
    <property type="entry name" value="retinol-DH_like_SDR_c_like"/>
    <property type="match status" value="1"/>
</dbReference>
<dbReference type="Gene3D" id="3.40.50.720">
    <property type="entry name" value="NAD(P)-binding Rossmann-like Domain"/>
    <property type="match status" value="1"/>
</dbReference>
<evidence type="ECO:0000256" key="3">
    <source>
        <dbReference type="SAM" id="MobiDB-lite"/>
    </source>
</evidence>
<dbReference type="eggNOG" id="arCOG01264">
    <property type="taxonomic scope" value="Archaea"/>
</dbReference>
<dbReference type="InterPro" id="IPR002347">
    <property type="entry name" value="SDR_fam"/>
</dbReference>
<dbReference type="InterPro" id="IPR036291">
    <property type="entry name" value="NAD(P)-bd_dom_sf"/>
</dbReference>
<sequence length="375" mass="40418">MFDAELEIVERRPFVLVRSLLVVHTLPIAESDQNVWCGRRNANRFPPATLTTAMTATDDWTTERMGDLSDRTVVVTGANSGLGFQAAKAFASHGADVVLACRSVERGVDAGERIRNVAPATRLTVIELDLADLASIRAFATNFADTHDELHVLCNNAGVMAVPYGETADGFETQFGVNHLGHFALTGLLLDELRDTEGETRVVTQSSALHENGTIDFDSVARSADRQREESYDKWAAYGQSKLANVLFAYELQRRLRASGVESVASVACHPGYADTNLQKRGPEQAGSTLGLLGMKIANAVIGQDAVTGVLPLLYAATADDVDGGEYVGPGGIGNLRGQPETQRSSDRSYDETTAGRLWDVSENLTGVHYDLDSN</sequence>
<gene>
    <name evidence="4" type="ORF">C451_11487</name>
</gene>
<dbReference type="SUPFAM" id="SSF51735">
    <property type="entry name" value="NAD(P)-binding Rossmann-fold domains"/>
    <property type="match status" value="1"/>
</dbReference>
<keyword evidence="5" id="KW-1185">Reference proteome</keyword>
<evidence type="ECO:0000313" key="4">
    <source>
        <dbReference type="EMBL" id="EMA52423.1"/>
    </source>
</evidence>
<dbReference type="PATRIC" id="fig|1227457.3.peg.2167"/>
<dbReference type="STRING" id="1227457.C451_11487"/>
<dbReference type="PANTHER" id="PTHR24320">
    <property type="entry name" value="RETINOL DEHYDROGENASE"/>
    <property type="match status" value="1"/>
</dbReference>
<dbReference type="Proteomes" id="UP000011680">
    <property type="component" value="Unassembled WGS sequence"/>
</dbReference>
<accession>M0N4F0</accession>
<dbReference type="AlphaFoldDB" id="M0N4F0"/>
<evidence type="ECO:0000313" key="5">
    <source>
        <dbReference type="Proteomes" id="UP000011680"/>
    </source>
</evidence>
<reference evidence="4 5" key="1">
    <citation type="journal article" date="2014" name="PLoS Genet.">
        <title>Phylogenetically driven sequencing of extremely halophilic archaea reveals strategies for static and dynamic osmo-response.</title>
        <authorList>
            <person name="Becker E.A."/>
            <person name="Seitzer P.M."/>
            <person name="Tritt A."/>
            <person name="Larsen D."/>
            <person name="Krusor M."/>
            <person name="Yao A.I."/>
            <person name="Wu D."/>
            <person name="Madern D."/>
            <person name="Eisen J.A."/>
            <person name="Darling A.E."/>
            <person name="Facciotti M.T."/>
        </authorList>
    </citation>
    <scope>NUCLEOTIDE SEQUENCE [LARGE SCALE GENOMIC DNA]</scope>
    <source>
        <strain evidence="4 5">JCM 13552</strain>
    </source>
</reference>
<protein>
    <submittedName>
        <fullName evidence="4">Short-chain dehydrogenase/reductase SDR</fullName>
    </submittedName>
</protein>
<dbReference type="PANTHER" id="PTHR24320:SF148">
    <property type="entry name" value="NAD(P)-BINDING ROSSMANN-FOLD SUPERFAMILY PROTEIN"/>
    <property type="match status" value="1"/>
</dbReference>
<feature type="region of interest" description="Disordered" evidence="3">
    <location>
        <begin position="330"/>
        <end position="354"/>
    </location>
</feature>
<name>M0N4F0_9EURY</name>
<keyword evidence="2" id="KW-0560">Oxidoreductase</keyword>
<dbReference type="EMBL" id="AOMF01000156">
    <property type="protein sequence ID" value="EMA52423.1"/>
    <property type="molecule type" value="Genomic_DNA"/>
</dbReference>
<dbReference type="PRINTS" id="PR00081">
    <property type="entry name" value="GDHRDH"/>
</dbReference>
<organism evidence="4 5">
    <name type="scientific">Halococcus thailandensis JCM 13552</name>
    <dbReference type="NCBI Taxonomy" id="1227457"/>
    <lineage>
        <taxon>Archaea</taxon>
        <taxon>Methanobacteriati</taxon>
        <taxon>Methanobacteriota</taxon>
        <taxon>Stenosarchaea group</taxon>
        <taxon>Halobacteria</taxon>
        <taxon>Halobacteriales</taxon>
        <taxon>Halococcaceae</taxon>
        <taxon>Halococcus</taxon>
    </lineage>
</organism>
<proteinExistence type="inferred from homology"/>
<dbReference type="Pfam" id="PF00106">
    <property type="entry name" value="adh_short"/>
    <property type="match status" value="1"/>
</dbReference>
<evidence type="ECO:0000256" key="2">
    <source>
        <dbReference type="ARBA" id="ARBA00023002"/>
    </source>
</evidence>